<organism evidence="3">
    <name type="scientific">viral metagenome</name>
    <dbReference type="NCBI Taxonomy" id="1070528"/>
    <lineage>
        <taxon>unclassified sequences</taxon>
        <taxon>metagenomes</taxon>
        <taxon>organismal metagenomes</taxon>
    </lineage>
</organism>
<keyword evidence="2" id="KW-0812">Transmembrane</keyword>
<accession>A0A6C0KRG2</accession>
<sequence length="104" mass="11366">MHHIIIAIVLIVVGVILLGMGQMINSLKGQTKQKWEMDVYNKVNKYATPLMVLGGIVILCGVALIAIEFSEEDHKADLTKPIIKSSTTPAPQSSGTEGPHFMFF</sequence>
<feature type="transmembrane region" description="Helical" evidence="2">
    <location>
        <begin position="46"/>
        <end position="67"/>
    </location>
</feature>
<feature type="transmembrane region" description="Helical" evidence="2">
    <location>
        <begin position="6"/>
        <end position="25"/>
    </location>
</feature>
<protein>
    <submittedName>
        <fullName evidence="3">Uncharacterized protein</fullName>
    </submittedName>
</protein>
<evidence type="ECO:0000256" key="1">
    <source>
        <dbReference type="SAM" id="MobiDB-lite"/>
    </source>
</evidence>
<evidence type="ECO:0000313" key="3">
    <source>
        <dbReference type="EMBL" id="QHU20199.1"/>
    </source>
</evidence>
<keyword evidence="2" id="KW-1133">Transmembrane helix</keyword>
<feature type="compositionally biased region" description="Polar residues" evidence="1">
    <location>
        <begin position="84"/>
        <end position="96"/>
    </location>
</feature>
<name>A0A6C0KRG2_9ZZZZ</name>
<dbReference type="EMBL" id="MN740963">
    <property type="protein sequence ID" value="QHU20199.1"/>
    <property type="molecule type" value="Genomic_DNA"/>
</dbReference>
<dbReference type="AlphaFoldDB" id="A0A6C0KRG2"/>
<feature type="region of interest" description="Disordered" evidence="1">
    <location>
        <begin position="80"/>
        <end position="104"/>
    </location>
</feature>
<proteinExistence type="predicted"/>
<evidence type="ECO:0000256" key="2">
    <source>
        <dbReference type="SAM" id="Phobius"/>
    </source>
</evidence>
<keyword evidence="2" id="KW-0472">Membrane</keyword>
<reference evidence="3" key="1">
    <citation type="journal article" date="2020" name="Nature">
        <title>Giant virus diversity and host interactions through global metagenomics.</title>
        <authorList>
            <person name="Schulz F."/>
            <person name="Roux S."/>
            <person name="Paez-Espino D."/>
            <person name="Jungbluth S."/>
            <person name="Walsh D.A."/>
            <person name="Denef V.J."/>
            <person name="McMahon K.D."/>
            <person name="Konstantinidis K.T."/>
            <person name="Eloe-Fadrosh E.A."/>
            <person name="Kyrpides N.C."/>
            <person name="Woyke T."/>
        </authorList>
    </citation>
    <scope>NUCLEOTIDE SEQUENCE</scope>
    <source>
        <strain evidence="3">GVMAG-S-3300013014-136</strain>
    </source>
</reference>